<gene>
    <name evidence="1" type="ORF">Back11_16040</name>
</gene>
<accession>A0A3G9JB78</accession>
<name>A0A3G9JB78_9BACL</name>
<dbReference type="PROSITE" id="PS51257">
    <property type="entry name" value="PROKAR_LIPOPROTEIN"/>
    <property type="match status" value="1"/>
</dbReference>
<dbReference type="RefSeq" id="WP_125655173.1">
    <property type="nucleotide sequence ID" value="NZ_AP019308.1"/>
</dbReference>
<dbReference type="OrthoDB" id="2612213at2"/>
<evidence type="ECO:0000313" key="1">
    <source>
        <dbReference type="EMBL" id="BBH20259.1"/>
    </source>
</evidence>
<organism evidence="1 2">
    <name type="scientific">Paenibacillus baekrokdamisoli</name>
    <dbReference type="NCBI Taxonomy" id="1712516"/>
    <lineage>
        <taxon>Bacteria</taxon>
        <taxon>Bacillati</taxon>
        <taxon>Bacillota</taxon>
        <taxon>Bacilli</taxon>
        <taxon>Bacillales</taxon>
        <taxon>Paenibacillaceae</taxon>
        <taxon>Paenibacillus</taxon>
    </lineage>
</organism>
<sequence length="148" mass="16380">MRKLSILLACLVVFFAGCSKDTDKIDTKVRSVHTNLTKQSGLEHWKLALVPKINSLGQQGYDIEFQNSGDTSVKSVTIYYRVDTKVKLSGKTVKADSQTMISKLDSNEKITLSDLTLPINTPVQVEVDWLVGSTITRGTGTFQITEIK</sequence>
<dbReference type="Proteomes" id="UP000275368">
    <property type="component" value="Chromosome"/>
</dbReference>
<keyword evidence="2" id="KW-1185">Reference proteome</keyword>
<evidence type="ECO:0000313" key="2">
    <source>
        <dbReference type="Proteomes" id="UP000275368"/>
    </source>
</evidence>
<dbReference type="EMBL" id="AP019308">
    <property type="protein sequence ID" value="BBH20259.1"/>
    <property type="molecule type" value="Genomic_DNA"/>
</dbReference>
<reference evidence="1 2" key="1">
    <citation type="submission" date="2018-11" db="EMBL/GenBank/DDBJ databases">
        <title>Complete genome sequence of Paenibacillus baekrokdamisoli strain KCTC 33723.</title>
        <authorList>
            <person name="Kang S.W."/>
            <person name="Lee K.C."/>
            <person name="Kim K.K."/>
            <person name="Kim J.S."/>
            <person name="Kim D.S."/>
            <person name="Ko S.H."/>
            <person name="Yang S.H."/>
            <person name="Lee J.S."/>
        </authorList>
    </citation>
    <scope>NUCLEOTIDE SEQUENCE [LARGE SCALE GENOMIC DNA]</scope>
    <source>
        <strain evidence="1 2">KCTC 33723</strain>
    </source>
</reference>
<dbReference type="KEGG" id="pbk:Back11_16040"/>
<proteinExistence type="predicted"/>
<protein>
    <submittedName>
        <fullName evidence="1">Uncharacterized protein</fullName>
    </submittedName>
</protein>
<dbReference type="AlphaFoldDB" id="A0A3G9JB78"/>